<accession>A0A0A8YXL4</accession>
<dbReference type="AlphaFoldDB" id="A0A0A8YXL4"/>
<reference evidence="1" key="1">
    <citation type="submission" date="2014-09" db="EMBL/GenBank/DDBJ databases">
        <authorList>
            <person name="Magalhaes I.L.F."/>
            <person name="Oliveira U."/>
            <person name="Santos F.R."/>
            <person name="Vidigal T.H.D.A."/>
            <person name="Brescovit A.D."/>
            <person name="Santos A.J."/>
        </authorList>
    </citation>
    <scope>NUCLEOTIDE SEQUENCE</scope>
    <source>
        <tissue evidence="1">Shoot tissue taken approximately 20 cm above the soil surface</tissue>
    </source>
</reference>
<name>A0A0A8YXL4_ARUDO</name>
<sequence length="17" mass="2011">MIGCHKVWHNVTASYKH</sequence>
<organism evidence="1">
    <name type="scientific">Arundo donax</name>
    <name type="common">Giant reed</name>
    <name type="synonym">Donax arundinaceus</name>
    <dbReference type="NCBI Taxonomy" id="35708"/>
    <lineage>
        <taxon>Eukaryota</taxon>
        <taxon>Viridiplantae</taxon>
        <taxon>Streptophyta</taxon>
        <taxon>Embryophyta</taxon>
        <taxon>Tracheophyta</taxon>
        <taxon>Spermatophyta</taxon>
        <taxon>Magnoliopsida</taxon>
        <taxon>Liliopsida</taxon>
        <taxon>Poales</taxon>
        <taxon>Poaceae</taxon>
        <taxon>PACMAD clade</taxon>
        <taxon>Arundinoideae</taxon>
        <taxon>Arundineae</taxon>
        <taxon>Arundo</taxon>
    </lineage>
</organism>
<protein>
    <submittedName>
        <fullName evidence="1">Uncharacterized protein</fullName>
    </submittedName>
</protein>
<reference evidence="1" key="2">
    <citation type="journal article" date="2015" name="Data Brief">
        <title>Shoot transcriptome of the giant reed, Arundo donax.</title>
        <authorList>
            <person name="Barrero R.A."/>
            <person name="Guerrero F.D."/>
            <person name="Moolhuijzen P."/>
            <person name="Goolsby J.A."/>
            <person name="Tidwell J."/>
            <person name="Bellgard S.E."/>
            <person name="Bellgard M.I."/>
        </authorList>
    </citation>
    <scope>NUCLEOTIDE SEQUENCE</scope>
    <source>
        <tissue evidence="1">Shoot tissue taken approximately 20 cm above the soil surface</tissue>
    </source>
</reference>
<dbReference type="EMBL" id="GBRH01270533">
    <property type="protein sequence ID" value="JAD27362.1"/>
    <property type="molecule type" value="Transcribed_RNA"/>
</dbReference>
<evidence type="ECO:0000313" key="1">
    <source>
        <dbReference type="EMBL" id="JAD27362.1"/>
    </source>
</evidence>
<proteinExistence type="predicted"/>